<dbReference type="WBParaSite" id="PSU_v2.g8168.t1">
    <property type="protein sequence ID" value="PSU_v2.g8168.t1"/>
    <property type="gene ID" value="PSU_v2.g8168"/>
</dbReference>
<organism evidence="1 2">
    <name type="scientific">Panagrolaimus superbus</name>
    <dbReference type="NCBI Taxonomy" id="310955"/>
    <lineage>
        <taxon>Eukaryota</taxon>
        <taxon>Metazoa</taxon>
        <taxon>Ecdysozoa</taxon>
        <taxon>Nematoda</taxon>
        <taxon>Chromadorea</taxon>
        <taxon>Rhabditida</taxon>
        <taxon>Tylenchina</taxon>
        <taxon>Panagrolaimomorpha</taxon>
        <taxon>Panagrolaimoidea</taxon>
        <taxon>Panagrolaimidae</taxon>
        <taxon>Panagrolaimus</taxon>
    </lineage>
</organism>
<proteinExistence type="predicted"/>
<dbReference type="Proteomes" id="UP000887577">
    <property type="component" value="Unplaced"/>
</dbReference>
<protein>
    <submittedName>
        <fullName evidence="2">Uncharacterized protein</fullName>
    </submittedName>
</protein>
<reference evidence="2" key="1">
    <citation type="submission" date="2022-11" db="UniProtKB">
        <authorList>
            <consortium name="WormBaseParasite"/>
        </authorList>
    </citation>
    <scope>IDENTIFICATION</scope>
</reference>
<name>A0A914Z767_9BILA</name>
<evidence type="ECO:0000313" key="2">
    <source>
        <dbReference type="WBParaSite" id="PSU_v2.g8168.t1"/>
    </source>
</evidence>
<dbReference type="AlphaFoldDB" id="A0A914Z767"/>
<keyword evidence="1" id="KW-1185">Reference proteome</keyword>
<evidence type="ECO:0000313" key="1">
    <source>
        <dbReference type="Proteomes" id="UP000887577"/>
    </source>
</evidence>
<sequence length="72" mass="7702">MLLIEFELFPFVGEEIIELVLRAAAIVMGDKVADCRLPDIDFREPVLAGGAVVVVAVVVVDDGRGTGGCCRR</sequence>
<accession>A0A914Z767</accession>